<reference evidence="2" key="1">
    <citation type="submission" date="2016-11" db="EMBL/GenBank/DDBJ databases">
        <authorList>
            <person name="Papadimitriou K."/>
        </authorList>
    </citation>
    <scope>NUCLEOTIDE SEQUENCE [LARGE SCALE GENOMIC DNA]</scope>
    <source>
        <strain evidence="2">ACA-DC 1533</strain>
    </source>
</reference>
<dbReference type="GeneID" id="95350306"/>
<name>A0A1K1KVX9_9LACO</name>
<dbReference type="InterPro" id="IPR050583">
    <property type="entry name" value="Mycobacterial_A85_antigen"/>
</dbReference>
<dbReference type="Pfam" id="PF00756">
    <property type="entry name" value="Esterase"/>
    <property type="match status" value="1"/>
</dbReference>
<evidence type="ECO:0000313" key="2">
    <source>
        <dbReference type="Proteomes" id="UP000190935"/>
    </source>
</evidence>
<dbReference type="SUPFAM" id="SSF53474">
    <property type="entry name" value="alpha/beta-Hydrolases"/>
    <property type="match status" value="1"/>
</dbReference>
<dbReference type="AlphaFoldDB" id="A0A1K1KVX9"/>
<protein>
    <submittedName>
        <fullName evidence="1">Putative esterase</fullName>
    </submittedName>
</protein>
<dbReference type="KEGG" id="laca:LAC1533_2214"/>
<evidence type="ECO:0000313" key="1">
    <source>
        <dbReference type="EMBL" id="SFV41639.1"/>
    </source>
</evidence>
<dbReference type="GO" id="GO:0016747">
    <property type="term" value="F:acyltransferase activity, transferring groups other than amino-acyl groups"/>
    <property type="evidence" value="ECO:0007669"/>
    <property type="project" value="TreeGrafter"/>
</dbReference>
<dbReference type="InterPro" id="IPR029058">
    <property type="entry name" value="AB_hydrolase_fold"/>
</dbReference>
<dbReference type="PANTHER" id="PTHR48098:SF1">
    <property type="entry name" value="DIACYLGLYCEROL ACYLTRANSFERASE_MYCOLYLTRANSFERASE AG85A"/>
    <property type="match status" value="1"/>
</dbReference>
<dbReference type="Gene3D" id="3.40.50.1820">
    <property type="entry name" value="alpha/beta hydrolase"/>
    <property type="match status" value="1"/>
</dbReference>
<dbReference type="PANTHER" id="PTHR48098">
    <property type="entry name" value="ENTEROCHELIN ESTERASE-RELATED"/>
    <property type="match status" value="1"/>
</dbReference>
<dbReference type="EMBL" id="LT630287">
    <property type="protein sequence ID" value="SFV41639.1"/>
    <property type="molecule type" value="Genomic_DNA"/>
</dbReference>
<organism evidence="1 2">
    <name type="scientific">Ligilactobacillus acidipiscis</name>
    <dbReference type="NCBI Taxonomy" id="89059"/>
    <lineage>
        <taxon>Bacteria</taxon>
        <taxon>Bacillati</taxon>
        <taxon>Bacillota</taxon>
        <taxon>Bacilli</taxon>
        <taxon>Lactobacillales</taxon>
        <taxon>Lactobacillaceae</taxon>
        <taxon>Ligilactobacillus</taxon>
    </lineage>
</organism>
<gene>
    <name evidence="1" type="ORF">LAC1533_2214</name>
</gene>
<dbReference type="Proteomes" id="UP000190935">
    <property type="component" value="Chromosome I"/>
</dbReference>
<accession>A0A1K1KVX9</accession>
<proteinExistence type="predicted"/>
<sequence>MALLHIDFKSSVLNKSSSIYAITPEPTKIDSWNDLQVLYLLHGMGDDHTKWIRRTNVEQYVKKYNLVVISAQFEKSFYSNMVYGENYWDFLTSELPYLVDRMFPISDKREDRFVAGLSMGGFGAFKWALNYPKMFSNAASFSGVLSLQDFFEIRSKKVLEGLNINNSVERFRSLANSVIGNKGKIAGTNNDLIELLKQNSKSNLPNFYQFCGDKDPILQFNKKFKECAENMPQLNYQYFESSGKHDWVFWNKCLLKYINLLPLKEVR</sequence>
<dbReference type="RefSeq" id="WP_079579559.1">
    <property type="nucleotide sequence ID" value="NZ_CP173417.1"/>
</dbReference>
<dbReference type="InterPro" id="IPR000801">
    <property type="entry name" value="Esterase-like"/>
</dbReference>